<proteinExistence type="predicted"/>
<feature type="transmembrane region" description="Helical" evidence="1">
    <location>
        <begin position="38"/>
        <end position="55"/>
    </location>
</feature>
<feature type="transmembrane region" description="Helical" evidence="1">
    <location>
        <begin position="468"/>
        <end position="490"/>
    </location>
</feature>
<keyword evidence="1" id="KW-0812">Transmembrane</keyword>
<comment type="caution">
    <text evidence="2">The sequence shown here is derived from an EMBL/GenBank/DDBJ whole genome shotgun (WGS) entry which is preliminary data.</text>
</comment>
<feature type="transmembrane region" description="Helical" evidence="1">
    <location>
        <begin position="165"/>
        <end position="187"/>
    </location>
</feature>
<feature type="transmembrane region" description="Helical" evidence="1">
    <location>
        <begin position="108"/>
        <end position="129"/>
    </location>
</feature>
<dbReference type="AlphaFoldDB" id="A0A832CU05"/>
<feature type="transmembrane region" description="Helical" evidence="1">
    <location>
        <begin position="416"/>
        <end position="435"/>
    </location>
</feature>
<name>A0A832CU05_9CREN</name>
<evidence type="ECO:0000256" key="1">
    <source>
        <dbReference type="SAM" id="Phobius"/>
    </source>
</evidence>
<feature type="transmembrane region" description="Helical" evidence="1">
    <location>
        <begin position="442"/>
        <end position="462"/>
    </location>
</feature>
<keyword evidence="1" id="KW-0472">Membrane</keyword>
<organism evidence="2">
    <name type="scientific">Ignisphaera aggregans</name>
    <dbReference type="NCBI Taxonomy" id="334771"/>
    <lineage>
        <taxon>Archaea</taxon>
        <taxon>Thermoproteota</taxon>
        <taxon>Thermoprotei</taxon>
        <taxon>Desulfurococcales</taxon>
        <taxon>Desulfurococcaceae</taxon>
        <taxon>Ignisphaera</taxon>
    </lineage>
</organism>
<protein>
    <recommendedName>
        <fullName evidence="3">Glycosyltransferase RgtA/B/C/D-like domain-containing protein</fullName>
    </recommendedName>
</protein>
<feature type="transmembrane region" description="Helical" evidence="1">
    <location>
        <begin position="257"/>
        <end position="274"/>
    </location>
</feature>
<evidence type="ECO:0000313" key="2">
    <source>
        <dbReference type="EMBL" id="HGQ35209.1"/>
    </source>
</evidence>
<dbReference type="EMBL" id="DTCK01000008">
    <property type="protein sequence ID" value="HGQ35209.1"/>
    <property type="molecule type" value="Genomic_DNA"/>
</dbReference>
<feature type="transmembrane region" description="Helical" evidence="1">
    <location>
        <begin position="497"/>
        <end position="516"/>
    </location>
</feature>
<reference evidence="2" key="1">
    <citation type="journal article" date="2020" name="mSystems">
        <title>Genome- and Community-Level Interaction Insights into Carbon Utilization and Element Cycling Functions of Hydrothermarchaeota in Hydrothermal Sediment.</title>
        <authorList>
            <person name="Zhou Z."/>
            <person name="Liu Y."/>
            <person name="Xu W."/>
            <person name="Pan J."/>
            <person name="Luo Z.H."/>
            <person name="Li M."/>
        </authorList>
    </citation>
    <scope>NUCLEOTIDE SEQUENCE</scope>
    <source>
        <strain evidence="2">SpSt-667</strain>
    </source>
</reference>
<feature type="transmembrane region" description="Helical" evidence="1">
    <location>
        <begin position="67"/>
        <end position="96"/>
    </location>
</feature>
<sequence length="653" mass="73726">MFIRRIVSVICSFLALAIIIYGIVYYNPIKTNTITYDYFVWISTALAVYSFYIDLKDFSNKPVYSTMFLGVMGILIVVLGRTLSYCLNAFTVYGYIGHLVGESYTINGFKISLLIVPGSICVLITSIINTLFGEPLILLTGFSFRDLYAYIIYTYGKLSLKVDNILSRNLSLLALIAFAIGFTYRFIPEIYYWPYLIGWDTVEYVAHLADFLEKLNPFTSYYWMGGLRNCPPLLNILLTPFTFLVDPWVVFKFYPSLAFGILASLSAIIVVKVYNKSWKIGLLAAIATTVFILNLRISWDYQRQLLGSIFMLASIIALELWEIRSFSKAVTVSILLISCGLSHEVTGLVGFVLALTLLYKGFKTRNTYSMITGLIALVCNTILEVWYWGKPYSYVPSLGYTPPGITNSSGVDASEALSYFIAGYGLVLPLAILALTKYSKQYIVITTTTLLLAGLSPLITPASSIVTWYRFLIGWAPLASSIAVVSLIDVSKNWKTIAIYMIIFSLPGLAFTYNHYLAMNYTMALREFPWRLTPSPPQPYAGIYLDVYNILKQNQELLRNIIVIADASMARYVHLLIRNPDPSKLVWLWYLKESINKTVCSIAEELNLSKVLFIISFYNEKIVNTGCISKVETLNNEYPWIALIEITSTKPNQ</sequence>
<evidence type="ECO:0008006" key="3">
    <source>
        <dbReference type="Google" id="ProtNLM"/>
    </source>
</evidence>
<feature type="transmembrane region" description="Helical" evidence="1">
    <location>
        <begin position="6"/>
        <end position="26"/>
    </location>
</feature>
<feature type="transmembrane region" description="Helical" evidence="1">
    <location>
        <begin position="371"/>
        <end position="389"/>
    </location>
</feature>
<accession>A0A832CU05</accession>
<feature type="transmembrane region" description="Helical" evidence="1">
    <location>
        <begin position="333"/>
        <end position="359"/>
    </location>
</feature>
<keyword evidence="1" id="KW-1133">Transmembrane helix</keyword>
<feature type="transmembrane region" description="Helical" evidence="1">
    <location>
        <begin position="304"/>
        <end position="321"/>
    </location>
</feature>
<gene>
    <name evidence="2" type="ORF">ENU41_00825</name>
</gene>
<feature type="transmembrane region" description="Helical" evidence="1">
    <location>
        <begin position="280"/>
        <end position="297"/>
    </location>
</feature>